<keyword evidence="3" id="KW-1185">Reference proteome</keyword>
<dbReference type="Proteomes" id="UP000198638">
    <property type="component" value="Unassembled WGS sequence"/>
</dbReference>
<evidence type="ECO:0000256" key="1">
    <source>
        <dbReference type="SAM" id="MobiDB-lite"/>
    </source>
</evidence>
<feature type="compositionally biased region" description="Basic and acidic residues" evidence="1">
    <location>
        <begin position="63"/>
        <end position="72"/>
    </location>
</feature>
<dbReference type="AlphaFoldDB" id="A0A1H4EJ21"/>
<name>A0A1H4EJ21_9BURK</name>
<gene>
    <name evidence="2" type="ORF">SAMN05192564_103401</name>
</gene>
<proteinExistence type="predicted"/>
<reference evidence="3" key="1">
    <citation type="submission" date="2016-10" db="EMBL/GenBank/DDBJ databases">
        <authorList>
            <person name="Varghese N."/>
            <person name="Submissions S."/>
        </authorList>
    </citation>
    <scope>NUCLEOTIDE SEQUENCE [LARGE SCALE GENOMIC DNA]</scope>
    <source>
        <strain evidence="3">LMG 24000</strain>
    </source>
</reference>
<accession>A0A1H4EJ21</accession>
<sequence>MLPTLPIAKTWVNKTHVARRIAARLASVFVPAGHLAPLAHEALCYGCMAGIAAPIHHGIAPWDRGHDSREPEVNDESAATPELHNSGGKR</sequence>
<dbReference type="RefSeq" id="WP_143130420.1">
    <property type="nucleotide sequence ID" value="NZ_FNRQ01000003.1"/>
</dbReference>
<feature type="region of interest" description="Disordered" evidence="1">
    <location>
        <begin position="60"/>
        <end position="90"/>
    </location>
</feature>
<dbReference type="STRING" id="83784.SAMN05192564_103401"/>
<protein>
    <submittedName>
        <fullName evidence="2">Uncharacterized protein</fullName>
    </submittedName>
</protein>
<dbReference type="EMBL" id="FNRQ01000003">
    <property type="protein sequence ID" value="SEA84946.1"/>
    <property type="molecule type" value="Genomic_DNA"/>
</dbReference>
<evidence type="ECO:0000313" key="3">
    <source>
        <dbReference type="Proteomes" id="UP000198638"/>
    </source>
</evidence>
<dbReference type="OrthoDB" id="9953369at2"/>
<organism evidence="2 3">
    <name type="scientific">Paraburkholderia sartisoli</name>
    <dbReference type="NCBI Taxonomy" id="83784"/>
    <lineage>
        <taxon>Bacteria</taxon>
        <taxon>Pseudomonadati</taxon>
        <taxon>Pseudomonadota</taxon>
        <taxon>Betaproteobacteria</taxon>
        <taxon>Burkholderiales</taxon>
        <taxon>Burkholderiaceae</taxon>
        <taxon>Paraburkholderia</taxon>
    </lineage>
</organism>
<evidence type="ECO:0000313" key="2">
    <source>
        <dbReference type="EMBL" id="SEA84946.1"/>
    </source>
</evidence>